<dbReference type="InterPro" id="IPR006660">
    <property type="entry name" value="Arsenate_reductase-like"/>
</dbReference>
<evidence type="ECO:0000313" key="4">
    <source>
        <dbReference type="Proteomes" id="UP000749010"/>
    </source>
</evidence>
<dbReference type="PANTHER" id="PTHR30041">
    <property type="entry name" value="ARSENATE REDUCTASE"/>
    <property type="match status" value="1"/>
</dbReference>
<dbReference type="InterPro" id="IPR036249">
    <property type="entry name" value="Thioredoxin-like_sf"/>
</dbReference>
<dbReference type="CDD" id="cd03035">
    <property type="entry name" value="ArsC_Yffb"/>
    <property type="match status" value="1"/>
</dbReference>
<proteinExistence type="inferred from homology"/>
<evidence type="ECO:0000313" key="3">
    <source>
        <dbReference type="EMBL" id="NMQ27687.1"/>
    </source>
</evidence>
<comment type="similarity">
    <text evidence="1 2">Belongs to the ArsC family.</text>
</comment>
<dbReference type="PANTHER" id="PTHR30041:SF8">
    <property type="entry name" value="PROTEIN YFFB"/>
    <property type="match status" value="1"/>
</dbReference>
<dbReference type="EMBL" id="SPMY01000020">
    <property type="protein sequence ID" value="NMQ27687.1"/>
    <property type="molecule type" value="Genomic_DNA"/>
</dbReference>
<dbReference type="Pfam" id="PF03960">
    <property type="entry name" value="ArsC"/>
    <property type="match status" value="1"/>
</dbReference>
<dbReference type="Proteomes" id="UP000749010">
    <property type="component" value="Unassembled WGS sequence"/>
</dbReference>
<dbReference type="Gene3D" id="3.40.30.10">
    <property type="entry name" value="Glutaredoxin"/>
    <property type="match status" value="1"/>
</dbReference>
<gene>
    <name evidence="3" type="ORF">E4Q23_07920</name>
</gene>
<comment type="caution">
    <text evidence="3">The sequence shown here is derived from an EMBL/GenBank/DDBJ whole genome shotgun (WGS) entry which is preliminary data.</text>
</comment>
<organism evidence="3 4">
    <name type="scientific">Candidatus Accumulibacter phosphatis</name>
    <dbReference type="NCBI Taxonomy" id="327160"/>
    <lineage>
        <taxon>Bacteria</taxon>
        <taxon>Pseudomonadati</taxon>
        <taxon>Pseudomonadota</taxon>
        <taxon>Betaproteobacteria</taxon>
        <taxon>Candidatus Accumulibacter</taxon>
    </lineage>
</organism>
<sequence>MTADQHSPRRLRIFGIRNCDTMKKAFTWLNDHGLAFEFVDYRQQEISADQLAAWSQRCGWKLLLNTRGTTWRKLAEEQRRNIDESRALRLMAAHPSLIKRPVIDCGDQLLVGFDSQRYASELMDLMALPETTQTE</sequence>
<dbReference type="PROSITE" id="PS51353">
    <property type="entry name" value="ARSC"/>
    <property type="match status" value="1"/>
</dbReference>
<dbReference type="NCBIfam" id="TIGR01617">
    <property type="entry name" value="arsC_related"/>
    <property type="match status" value="1"/>
</dbReference>
<dbReference type="SUPFAM" id="SSF52833">
    <property type="entry name" value="Thioredoxin-like"/>
    <property type="match status" value="1"/>
</dbReference>
<dbReference type="InterPro" id="IPR006504">
    <property type="entry name" value="Tscrpt_reg_Spx/MgsR"/>
</dbReference>
<dbReference type="RefSeq" id="WP_169066146.1">
    <property type="nucleotide sequence ID" value="NZ_SPMY01000020.1"/>
</dbReference>
<evidence type="ECO:0000256" key="1">
    <source>
        <dbReference type="ARBA" id="ARBA00007198"/>
    </source>
</evidence>
<name>A0ABX1TTV6_9PROT</name>
<reference evidence="3 4" key="1">
    <citation type="submission" date="2019-03" db="EMBL/GenBank/DDBJ databases">
        <title>Metabolic reconstructions from genomes of highly enriched 'Candidatus Accumulibacter' and 'Candidatus Competibacter' bioreactor populations.</title>
        <authorList>
            <person name="Annavajhala M.K."/>
            <person name="Welles L."/>
            <person name="Abbas B."/>
            <person name="Sorokin D."/>
            <person name="Park H."/>
            <person name="Van Loosdrecht M."/>
            <person name="Chandran K."/>
        </authorList>
    </citation>
    <scope>NUCLEOTIDE SEQUENCE [LARGE SCALE GENOMIC DNA]</scope>
    <source>
        <strain evidence="3 4">SBR_S</strain>
    </source>
</reference>
<protein>
    <submittedName>
        <fullName evidence="3">Arsenate reductase</fullName>
    </submittedName>
</protein>
<keyword evidence="4" id="KW-1185">Reference proteome</keyword>
<accession>A0ABX1TTV6</accession>
<evidence type="ECO:0000256" key="2">
    <source>
        <dbReference type="PROSITE-ProRule" id="PRU01282"/>
    </source>
</evidence>